<proteinExistence type="predicted"/>
<dbReference type="RefSeq" id="XP_040878999.1">
    <property type="nucleotide sequence ID" value="XM_041019095.1"/>
</dbReference>
<dbReference type="AlphaFoldDB" id="A0A074WHN5"/>
<name>A0A074WHN5_AURM1</name>
<feature type="non-terminal residue" evidence="6">
    <location>
        <position position="104"/>
    </location>
</feature>
<reference evidence="6 7" key="1">
    <citation type="journal article" date="2014" name="BMC Genomics">
        <title>Genome sequencing of four Aureobasidium pullulans varieties: biotechnological potential, stress tolerance, and description of new species.</title>
        <authorList>
            <person name="Gostin Ar C."/>
            <person name="Ohm R.A."/>
            <person name="Kogej T."/>
            <person name="Sonjak S."/>
            <person name="Turk M."/>
            <person name="Zajc J."/>
            <person name="Zalar P."/>
            <person name="Grube M."/>
            <person name="Sun H."/>
            <person name="Han J."/>
            <person name="Sharma A."/>
            <person name="Chiniquy J."/>
            <person name="Ngan C.Y."/>
            <person name="Lipzen A."/>
            <person name="Barry K."/>
            <person name="Grigoriev I.V."/>
            <person name="Gunde-Cimerman N."/>
        </authorList>
    </citation>
    <scope>NUCLEOTIDE SEQUENCE [LARGE SCALE GENOMIC DNA]</scope>
    <source>
        <strain evidence="6 7">CBS 110374</strain>
    </source>
</reference>
<dbReference type="GeneID" id="63912468"/>
<dbReference type="PROSITE" id="PS50089">
    <property type="entry name" value="ZF_RING_2"/>
    <property type="match status" value="1"/>
</dbReference>
<keyword evidence="2 4" id="KW-0863">Zinc-finger</keyword>
<evidence type="ECO:0000259" key="5">
    <source>
        <dbReference type="PROSITE" id="PS50089"/>
    </source>
</evidence>
<dbReference type="Proteomes" id="UP000030672">
    <property type="component" value="Unassembled WGS sequence"/>
</dbReference>
<protein>
    <recommendedName>
        <fullName evidence="5">RING-type domain-containing protein</fullName>
    </recommendedName>
</protein>
<dbReference type="InterPro" id="IPR017907">
    <property type="entry name" value="Znf_RING_CS"/>
</dbReference>
<keyword evidence="3" id="KW-0862">Zinc</keyword>
<feature type="domain" description="RING-type" evidence="5">
    <location>
        <begin position="66"/>
        <end position="104"/>
    </location>
</feature>
<dbReference type="Gene3D" id="3.30.40.10">
    <property type="entry name" value="Zinc/RING finger domain, C3HC4 (zinc finger)"/>
    <property type="match status" value="1"/>
</dbReference>
<dbReference type="PROSITE" id="PS00518">
    <property type="entry name" value="ZF_RING_1"/>
    <property type="match status" value="1"/>
</dbReference>
<dbReference type="SMART" id="SM00184">
    <property type="entry name" value="RING"/>
    <property type="match status" value="1"/>
</dbReference>
<evidence type="ECO:0000256" key="3">
    <source>
        <dbReference type="ARBA" id="ARBA00022833"/>
    </source>
</evidence>
<dbReference type="EMBL" id="KL584836">
    <property type="protein sequence ID" value="KEQ61976.1"/>
    <property type="molecule type" value="Genomic_DNA"/>
</dbReference>
<evidence type="ECO:0000313" key="6">
    <source>
        <dbReference type="EMBL" id="KEQ61976.1"/>
    </source>
</evidence>
<dbReference type="InterPro" id="IPR013083">
    <property type="entry name" value="Znf_RING/FYVE/PHD"/>
</dbReference>
<gene>
    <name evidence="6" type="ORF">M437DRAFT_25852</name>
</gene>
<evidence type="ECO:0000256" key="4">
    <source>
        <dbReference type="PROSITE-ProRule" id="PRU00175"/>
    </source>
</evidence>
<keyword evidence="7" id="KW-1185">Reference proteome</keyword>
<keyword evidence="1" id="KW-0479">Metal-binding</keyword>
<evidence type="ECO:0000256" key="1">
    <source>
        <dbReference type="ARBA" id="ARBA00022723"/>
    </source>
</evidence>
<dbReference type="Pfam" id="PF13920">
    <property type="entry name" value="zf-C3HC4_3"/>
    <property type="match status" value="1"/>
</dbReference>
<feature type="non-terminal residue" evidence="6">
    <location>
        <position position="1"/>
    </location>
</feature>
<evidence type="ECO:0000256" key="2">
    <source>
        <dbReference type="ARBA" id="ARBA00022771"/>
    </source>
</evidence>
<accession>A0A074WHN5</accession>
<evidence type="ECO:0000313" key="7">
    <source>
        <dbReference type="Proteomes" id="UP000030672"/>
    </source>
</evidence>
<dbReference type="SUPFAM" id="SSF57850">
    <property type="entry name" value="RING/U-box"/>
    <property type="match status" value="1"/>
</dbReference>
<dbReference type="GO" id="GO:0008270">
    <property type="term" value="F:zinc ion binding"/>
    <property type="evidence" value="ECO:0007669"/>
    <property type="project" value="UniProtKB-KW"/>
</dbReference>
<sequence>GDILVYVSCLVLHNLSRPLLSLCLAIAYTTWVSLPGSFASLALPSHAQFLEQTPFQAPPHTEEEMCIVCWGEEATLGKLPCKHMVCKNCLEAMEPALQTACPMC</sequence>
<organism evidence="6 7">
    <name type="scientific">Aureobasidium melanogenum (strain CBS 110374)</name>
    <name type="common">Aureobasidium pullulans var. melanogenum</name>
    <dbReference type="NCBI Taxonomy" id="1043003"/>
    <lineage>
        <taxon>Eukaryota</taxon>
        <taxon>Fungi</taxon>
        <taxon>Dikarya</taxon>
        <taxon>Ascomycota</taxon>
        <taxon>Pezizomycotina</taxon>
        <taxon>Dothideomycetes</taxon>
        <taxon>Dothideomycetidae</taxon>
        <taxon>Dothideales</taxon>
        <taxon>Saccotheciaceae</taxon>
        <taxon>Aureobasidium</taxon>
    </lineage>
</organism>
<dbReference type="InterPro" id="IPR001841">
    <property type="entry name" value="Znf_RING"/>
</dbReference>
<dbReference type="HOGENOM" id="CLU_2270055_0_0_1"/>